<comment type="subcellular location">
    <subcellularLocation>
        <location evidence="1">Nucleus</location>
    </subcellularLocation>
</comment>
<dbReference type="AlphaFoldDB" id="A0A9E7GNI8"/>
<evidence type="ECO:0000313" key="2">
    <source>
        <dbReference type="EMBL" id="URE18839.1"/>
    </source>
</evidence>
<protein>
    <submittedName>
        <fullName evidence="2">Pescadillo N-terminus</fullName>
    </submittedName>
</protein>
<dbReference type="GO" id="GO:0070545">
    <property type="term" value="C:PeBoW complex"/>
    <property type="evidence" value="ECO:0007669"/>
    <property type="project" value="TreeGrafter"/>
</dbReference>
<dbReference type="GO" id="GO:0000463">
    <property type="term" value="P:maturation of LSU-rRNA from tricistronic rRNA transcript (SSU-rRNA, 5.8S rRNA, LSU-rRNA)"/>
    <property type="evidence" value="ECO:0007669"/>
    <property type="project" value="TreeGrafter"/>
</dbReference>
<name>A0A9E7GNI8_9LILI</name>
<evidence type="ECO:0000313" key="3">
    <source>
        <dbReference type="Proteomes" id="UP001055439"/>
    </source>
</evidence>
<dbReference type="OrthoDB" id="10264910at2759"/>
<dbReference type="EMBL" id="CP097509">
    <property type="protein sequence ID" value="URE18839.1"/>
    <property type="molecule type" value="Genomic_DNA"/>
</dbReference>
<dbReference type="GO" id="GO:0003723">
    <property type="term" value="F:RNA binding"/>
    <property type="evidence" value="ECO:0007669"/>
    <property type="project" value="TreeGrafter"/>
</dbReference>
<dbReference type="Proteomes" id="UP001055439">
    <property type="component" value="Chromosome 7"/>
</dbReference>
<gene>
    <name evidence="2" type="ORF">MUK42_16123</name>
</gene>
<dbReference type="Pfam" id="PF06732">
    <property type="entry name" value="Pescadillo_N"/>
    <property type="match status" value="1"/>
</dbReference>
<feature type="non-terminal residue" evidence="2">
    <location>
        <position position="252"/>
    </location>
</feature>
<proteinExistence type="predicted"/>
<reference evidence="2" key="1">
    <citation type="submission" date="2022-05" db="EMBL/GenBank/DDBJ databases">
        <title>The Musa troglodytarum L. genome provides insights into the mechanism of non-climacteric behaviour and enrichment of carotenoids.</title>
        <authorList>
            <person name="Wang J."/>
        </authorList>
    </citation>
    <scope>NUCLEOTIDE SEQUENCE</scope>
    <source>
        <tissue evidence="2">Leaf</tissue>
    </source>
</reference>
<organism evidence="2 3">
    <name type="scientific">Musa troglodytarum</name>
    <name type="common">fe'i banana</name>
    <dbReference type="NCBI Taxonomy" id="320322"/>
    <lineage>
        <taxon>Eukaryota</taxon>
        <taxon>Viridiplantae</taxon>
        <taxon>Streptophyta</taxon>
        <taxon>Embryophyta</taxon>
        <taxon>Tracheophyta</taxon>
        <taxon>Spermatophyta</taxon>
        <taxon>Magnoliopsida</taxon>
        <taxon>Liliopsida</taxon>
        <taxon>Zingiberales</taxon>
        <taxon>Musaceae</taxon>
        <taxon>Musa</taxon>
    </lineage>
</organism>
<evidence type="ECO:0000256" key="1">
    <source>
        <dbReference type="ARBA" id="ARBA00004123"/>
    </source>
</evidence>
<accession>A0A9E7GNI8</accession>
<sequence length="252" mass="27919">MERRESFRKICNIRESPAESGGGVARLPPESVRGMQREAATAAIAAEVEGQKITWQTPHALQQVLTDDVDFNVMRTFSEFYEALLGFVNFKLYHSINVKYPPILDPRMEALAAELYALCRYISTGSGGFSGNPDGKSEVKKADKGTEESELRLAQLPANEPGYKRVIAFCNSSFWGVVSWEGDGSPFRESYDGITHQGNQETAIKIEVPPPHLSPFVDNEAEGYIPEYAETIKRLQAAVKKQELPMPAFNAG</sequence>
<dbReference type="PANTHER" id="PTHR12221">
    <property type="entry name" value="PESCADILLO - RELATED"/>
    <property type="match status" value="1"/>
</dbReference>
<keyword evidence="3" id="KW-1185">Reference proteome</keyword>
<dbReference type="InterPro" id="IPR010613">
    <property type="entry name" value="PES"/>
</dbReference>
<dbReference type="PANTHER" id="PTHR12221:SF6">
    <property type="entry name" value="PESCADILLO HOMOLOG"/>
    <property type="match status" value="1"/>
</dbReference>